<dbReference type="InterPro" id="IPR001214">
    <property type="entry name" value="SET_dom"/>
</dbReference>
<evidence type="ECO:0000313" key="4">
    <source>
        <dbReference type="Proteomes" id="UP000332933"/>
    </source>
</evidence>
<proteinExistence type="predicted"/>
<sequence length="214" mass="23673">MSLQCLDRGDPSDADGHVAFLGKLVTCDEASELMNVIYTRHLLFQSSELLRNYCYWGFSADFPSSEDESDFERLEHGTIHPGVEVRPIVIPGVGTEMGLFAIQDLDAGTLLGEYTGVVHVDHGGEFDSYGLAYPSAYENGNMCISAKEYGNVIRCINHSFTNFNSSFTSVLHNKILRMICKTNRHVAAGNQILVNYGESYWKGAGVVPFEWPCG</sequence>
<organism evidence="3 4">
    <name type="scientific">Aphanomyces stellatus</name>
    <dbReference type="NCBI Taxonomy" id="120398"/>
    <lineage>
        <taxon>Eukaryota</taxon>
        <taxon>Sar</taxon>
        <taxon>Stramenopiles</taxon>
        <taxon>Oomycota</taxon>
        <taxon>Saprolegniomycetes</taxon>
        <taxon>Saprolegniales</taxon>
        <taxon>Verrucalvaceae</taxon>
        <taxon>Aphanomyces</taxon>
    </lineage>
</organism>
<keyword evidence="4" id="KW-1185">Reference proteome</keyword>
<protein>
    <submittedName>
        <fullName evidence="3">Aste57867_2693 protein</fullName>
    </submittedName>
</protein>
<dbReference type="Pfam" id="PF00856">
    <property type="entry name" value="SET"/>
    <property type="match status" value="1"/>
</dbReference>
<dbReference type="PROSITE" id="PS50280">
    <property type="entry name" value="SET"/>
    <property type="match status" value="1"/>
</dbReference>
<dbReference type="EMBL" id="CAADRA010000358">
    <property type="protein sequence ID" value="VFT79886.1"/>
    <property type="molecule type" value="Genomic_DNA"/>
</dbReference>
<dbReference type="SUPFAM" id="SSF82199">
    <property type="entry name" value="SET domain"/>
    <property type="match status" value="1"/>
</dbReference>
<feature type="domain" description="SET" evidence="1">
    <location>
        <begin position="81"/>
        <end position="197"/>
    </location>
</feature>
<accession>A0A485KDT9</accession>
<evidence type="ECO:0000313" key="3">
    <source>
        <dbReference type="EMBL" id="VFT79886.1"/>
    </source>
</evidence>
<dbReference type="EMBL" id="VJMH01000358">
    <property type="protein sequence ID" value="KAF0716740.1"/>
    <property type="molecule type" value="Genomic_DNA"/>
</dbReference>
<reference evidence="2" key="2">
    <citation type="submission" date="2019-06" db="EMBL/GenBank/DDBJ databases">
        <title>Genomics analysis of Aphanomyces spp. identifies a new class of oomycete effector associated with host adaptation.</title>
        <authorList>
            <person name="Gaulin E."/>
        </authorList>
    </citation>
    <scope>NUCLEOTIDE SEQUENCE</scope>
    <source>
        <strain evidence="2">CBS 578.67</strain>
    </source>
</reference>
<dbReference type="AlphaFoldDB" id="A0A485KDT9"/>
<dbReference type="SMART" id="SM00317">
    <property type="entry name" value="SET"/>
    <property type="match status" value="1"/>
</dbReference>
<dbReference type="Proteomes" id="UP000332933">
    <property type="component" value="Unassembled WGS sequence"/>
</dbReference>
<name>A0A485KDT9_9STRA</name>
<evidence type="ECO:0000313" key="2">
    <source>
        <dbReference type="EMBL" id="KAF0716740.1"/>
    </source>
</evidence>
<dbReference type="InterPro" id="IPR046341">
    <property type="entry name" value="SET_dom_sf"/>
</dbReference>
<evidence type="ECO:0000259" key="1">
    <source>
        <dbReference type="PROSITE" id="PS50280"/>
    </source>
</evidence>
<gene>
    <name evidence="3" type="primary">Aste57867_2693</name>
    <name evidence="2" type="ORF">As57867_002686</name>
    <name evidence="3" type="ORF">ASTE57867_2693</name>
</gene>
<dbReference type="OrthoDB" id="308383at2759"/>
<reference evidence="3 4" key="1">
    <citation type="submission" date="2019-03" db="EMBL/GenBank/DDBJ databases">
        <authorList>
            <person name="Gaulin E."/>
            <person name="Dumas B."/>
        </authorList>
    </citation>
    <scope>NUCLEOTIDE SEQUENCE [LARGE SCALE GENOMIC DNA]</scope>
    <source>
        <strain evidence="3">CBS 568.67</strain>
    </source>
</reference>
<dbReference type="Gene3D" id="2.170.270.10">
    <property type="entry name" value="SET domain"/>
    <property type="match status" value="1"/>
</dbReference>